<reference evidence="7 8" key="1">
    <citation type="journal article" date="2007" name="Proc. Natl. Acad. Sci. U.S.A.">
        <title>The tiny eukaryote Ostreococcus provides genomic insights into the paradox of plankton speciation.</title>
        <authorList>
            <person name="Palenik B."/>
            <person name="Grimwood J."/>
            <person name="Aerts A."/>
            <person name="Rouze P."/>
            <person name="Salamov A."/>
            <person name="Putnam N."/>
            <person name="Dupont C."/>
            <person name="Jorgensen R."/>
            <person name="Derelle E."/>
            <person name="Rombauts S."/>
            <person name="Zhou K."/>
            <person name="Otillar R."/>
            <person name="Merchant S.S."/>
            <person name="Podell S."/>
            <person name="Gaasterland T."/>
            <person name="Napoli C."/>
            <person name="Gendler K."/>
            <person name="Manuell A."/>
            <person name="Tai V."/>
            <person name="Vallon O."/>
            <person name="Piganeau G."/>
            <person name="Jancek S."/>
            <person name="Heijde M."/>
            <person name="Jabbari K."/>
            <person name="Bowler C."/>
            <person name="Lohr M."/>
            <person name="Robbens S."/>
            <person name="Werner G."/>
            <person name="Dubchak I."/>
            <person name="Pazour G.J."/>
            <person name="Ren Q."/>
            <person name="Paulsen I."/>
            <person name="Delwiche C."/>
            <person name="Schmutz J."/>
            <person name="Rokhsar D."/>
            <person name="Van de Peer Y."/>
            <person name="Moreau H."/>
            <person name="Grigoriev I.V."/>
        </authorList>
    </citation>
    <scope>NUCLEOTIDE SEQUENCE [LARGE SCALE GENOMIC DNA]</scope>
    <source>
        <strain evidence="7 8">CCE9901</strain>
    </source>
</reference>
<dbReference type="Gramene" id="ABO96173">
    <property type="protein sequence ID" value="ABO96173"/>
    <property type="gene ID" value="OSTLU_31927"/>
</dbReference>
<dbReference type="InterPro" id="IPR052102">
    <property type="entry name" value="Enkurin_domain-protein"/>
</dbReference>
<dbReference type="GO" id="GO:0005929">
    <property type="term" value="C:cilium"/>
    <property type="evidence" value="ECO:0007669"/>
    <property type="project" value="UniProtKB-SubCell"/>
</dbReference>
<feature type="domain" description="Enkurin" evidence="6">
    <location>
        <begin position="1"/>
        <end position="65"/>
    </location>
</feature>
<dbReference type="RefSeq" id="XP_001417880.1">
    <property type="nucleotide sequence ID" value="XM_001417843.1"/>
</dbReference>
<dbReference type="EMBL" id="CP000585">
    <property type="protein sequence ID" value="ABO96173.1"/>
    <property type="molecule type" value="Genomic_DNA"/>
</dbReference>
<dbReference type="InterPro" id="IPR027012">
    <property type="entry name" value="Enkurin_dom"/>
</dbReference>
<sequence length="66" mass="7589">MRDDERRALIEGLRAEHAKISSSYQKLPFVVDTPNRRARKEAHELKLARIESDINLLGARTVFIEG</sequence>
<evidence type="ECO:0000256" key="4">
    <source>
        <dbReference type="ARBA" id="ARBA00023212"/>
    </source>
</evidence>
<proteinExistence type="predicted"/>
<evidence type="ECO:0000313" key="8">
    <source>
        <dbReference type="Proteomes" id="UP000001568"/>
    </source>
</evidence>
<accession>A4RY73</accession>
<evidence type="ECO:0000259" key="6">
    <source>
        <dbReference type="PROSITE" id="PS51665"/>
    </source>
</evidence>
<keyword evidence="4" id="KW-0206">Cytoskeleton</keyword>
<dbReference type="KEGG" id="olu:OSTLU_31927"/>
<dbReference type="OrthoDB" id="2123594at2759"/>
<evidence type="ECO:0000313" key="7">
    <source>
        <dbReference type="EMBL" id="ABO96173.1"/>
    </source>
</evidence>
<dbReference type="STRING" id="436017.A4RY73"/>
<dbReference type="GO" id="GO:0005516">
    <property type="term" value="F:calmodulin binding"/>
    <property type="evidence" value="ECO:0007669"/>
    <property type="project" value="TreeGrafter"/>
</dbReference>
<organism evidence="7 8">
    <name type="scientific">Ostreococcus lucimarinus (strain CCE9901)</name>
    <dbReference type="NCBI Taxonomy" id="436017"/>
    <lineage>
        <taxon>Eukaryota</taxon>
        <taxon>Viridiplantae</taxon>
        <taxon>Chlorophyta</taxon>
        <taxon>Mamiellophyceae</taxon>
        <taxon>Mamiellales</taxon>
        <taxon>Bathycoccaceae</taxon>
        <taxon>Ostreococcus</taxon>
    </lineage>
</organism>
<gene>
    <name evidence="7" type="ORF">OSTLU_31927</name>
</gene>
<dbReference type="GeneID" id="5001931"/>
<dbReference type="PANTHER" id="PTHR21490">
    <property type="entry name" value="ENKURIN-RELATED"/>
    <property type="match status" value="1"/>
</dbReference>
<dbReference type="Pfam" id="PF13864">
    <property type="entry name" value="Enkurin"/>
    <property type="match status" value="1"/>
</dbReference>
<comment type="subcellular location">
    <subcellularLocation>
        <location evidence="1">Cell projection</location>
        <location evidence="1">Cilium</location>
    </subcellularLocation>
    <subcellularLocation>
        <location evidence="2">Cytoplasm</location>
        <location evidence="2">Cytoskeleton</location>
    </subcellularLocation>
</comment>
<dbReference type="PANTHER" id="PTHR21490:SF0">
    <property type="entry name" value="ENKURIN"/>
    <property type="match status" value="1"/>
</dbReference>
<evidence type="ECO:0000256" key="3">
    <source>
        <dbReference type="ARBA" id="ARBA00022490"/>
    </source>
</evidence>
<keyword evidence="5" id="KW-0966">Cell projection</keyword>
<keyword evidence="3" id="KW-0963">Cytoplasm</keyword>
<dbReference type="AlphaFoldDB" id="A4RY73"/>
<dbReference type="PROSITE" id="PS51665">
    <property type="entry name" value="ENKURIN"/>
    <property type="match status" value="1"/>
</dbReference>
<protein>
    <recommendedName>
        <fullName evidence="6">Enkurin domain-containing protein</fullName>
    </recommendedName>
</protein>
<name>A4RY73_OSTLU</name>
<evidence type="ECO:0000256" key="2">
    <source>
        <dbReference type="ARBA" id="ARBA00004245"/>
    </source>
</evidence>
<evidence type="ECO:0000256" key="1">
    <source>
        <dbReference type="ARBA" id="ARBA00004138"/>
    </source>
</evidence>
<evidence type="ECO:0000256" key="5">
    <source>
        <dbReference type="ARBA" id="ARBA00023273"/>
    </source>
</evidence>
<dbReference type="Proteomes" id="UP000001568">
    <property type="component" value="Chromosome 5"/>
</dbReference>
<keyword evidence="8" id="KW-1185">Reference proteome</keyword>
<dbReference type="HOGENOM" id="CLU_2835741_0_0_1"/>
<dbReference type="GO" id="GO:0005856">
    <property type="term" value="C:cytoskeleton"/>
    <property type="evidence" value="ECO:0007669"/>
    <property type="project" value="UniProtKB-SubCell"/>
</dbReference>